<evidence type="ECO:0000256" key="5">
    <source>
        <dbReference type="SAM" id="MobiDB-lite"/>
    </source>
</evidence>
<dbReference type="NCBIfam" id="NF003765">
    <property type="entry name" value="PRK05359.1"/>
    <property type="match status" value="1"/>
</dbReference>
<evidence type="ECO:0000256" key="4">
    <source>
        <dbReference type="ARBA" id="ARBA00022839"/>
    </source>
</evidence>
<evidence type="ECO:0000256" key="3">
    <source>
        <dbReference type="ARBA" id="ARBA00022801"/>
    </source>
</evidence>
<organism evidence="7 8">
    <name type="scientific">Smittium megazygosporum</name>
    <dbReference type="NCBI Taxonomy" id="133381"/>
    <lineage>
        <taxon>Eukaryota</taxon>
        <taxon>Fungi</taxon>
        <taxon>Fungi incertae sedis</taxon>
        <taxon>Zoopagomycota</taxon>
        <taxon>Kickxellomycotina</taxon>
        <taxon>Harpellomycetes</taxon>
        <taxon>Harpellales</taxon>
        <taxon>Legeriomycetaceae</taxon>
        <taxon>Smittium</taxon>
    </lineage>
</organism>
<keyword evidence="2" id="KW-0540">Nuclease</keyword>
<dbReference type="InterPro" id="IPR036397">
    <property type="entry name" value="RNaseH_sf"/>
</dbReference>
<dbReference type="GO" id="GO:0000175">
    <property type="term" value="F:3'-5'-RNA exonuclease activity"/>
    <property type="evidence" value="ECO:0007669"/>
    <property type="project" value="InterPro"/>
</dbReference>
<evidence type="ECO:0000313" key="7">
    <source>
        <dbReference type="EMBL" id="PVU85237.1"/>
    </source>
</evidence>
<evidence type="ECO:0000259" key="6">
    <source>
        <dbReference type="SMART" id="SM00479"/>
    </source>
</evidence>
<reference evidence="7 8" key="1">
    <citation type="journal article" date="2018" name="MBio">
        <title>Comparative Genomics Reveals the Core Gene Toolbox for the Fungus-Insect Symbiosis.</title>
        <authorList>
            <person name="Wang Y."/>
            <person name="Stata M."/>
            <person name="Wang W."/>
            <person name="Stajich J.E."/>
            <person name="White M.M."/>
            <person name="Moncalvo J.M."/>
        </authorList>
    </citation>
    <scope>NUCLEOTIDE SEQUENCE [LARGE SCALE GENOMIC DNA]</scope>
    <source>
        <strain evidence="7 8">SC-DP-2</strain>
    </source>
</reference>
<dbReference type="InterPro" id="IPR013520">
    <property type="entry name" value="Ribonucl_H"/>
</dbReference>
<proteinExistence type="inferred from homology"/>
<dbReference type="InterPro" id="IPR022894">
    <property type="entry name" value="Oligoribonuclease"/>
</dbReference>
<dbReference type="SUPFAM" id="SSF53098">
    <property type="entry name" value="Ribonuclease H-like"/>
    <property type="match status" value="1"/>
</dbReference>
<dbReference type="PANTHER" id="PTHR11046">
    <property type="entry name" value="OLIGORIBONUCLEASE, MITOCHONDRIAL"/>
    <property type="match status" value="1"/>
</dbReference>
<dbReference type="Pfam" id="PF00929">
    <property type="entry name" value="RNase_T"/>
    <property type="match status" value="1"/>
</dbReference>
<keyword evidence="3" id="KW-0378">Hydrolase</keyword>
<accession>A0A2T9XYT3</accession>
<gene>
    <name evidence="7" type="ORF">BB560_007110</name>
</gene>
<dbReference type="Proteomes" id="UP000245609">
    <property type="component" value="Unassembled WGS sequence"/>
</dbReference>
<sequence length="244" mass="27787">MNSIFTKCNPSLFKSQAFSRTRHLAIRVSYCRKYSKSSRASSGSSADSNQTTKKGSTKEPKGPFPLFWVDIETTGIDVKENKILELAMVVTDNNLNIIDKGLNLVFFQPPEVLQALDPWCQFTHRKNNLINEVSESKLTLKDGEQLVLELVKKYCPVPKRAIIAGNSVQFDQSFMNDKMPELAEYLHFRILDVSTVNELGKRWAPVSTALYGSKLSKHRAMSDIIESINELKYYRETIFDKNSH</sequence>
<protein>
    <recommendedName>
        <fullName evidence="6">Exonuclease domain-containing protein</fullName>
    </recommendedName>
</protein>
<evidence type="ECO:0000313" key="8">
    <source>
        <dbReference type="Proteomes" id="UP000245609"/>
    </source>
</evidence>
<dbReference type="EMBL" id="MBFS01003707">
    <property type="protein sequence ID" value="PVU85237.1"/>
    <property type="molecule type" value="Genomic_DNA"/>
</dbReference>
<feature type="compositionally biased region" description="Low complexity" evidence="5">
    <location>
        <begin position="37"/>
        <end position="48"/>
    </location>
</feature>
<comment type="caution">
    <text evidence="7">The sequence shown here is derived from an EMBL/GenBank/DDBJ whole genome shotgun (WGS) entry which is preliminary data.</text>
</comment>
<dbReference type="STRING" id="133381.A0A2T9XYT3"/>
<dbReference type="OrthoDB" id="270189at2759"/>
<dbReference type="AlphaFoldDB" id="A0A2T9XYT3"/>
<keyword evidence="8" id="KW-1185">Reference proteome</keyword>
<feature type="region of interest" description="Disordered" evidence="5">
    <location>
        <begin position="37"/>
        <end position="59"/>
    </location>
</feature>
<keyword evidence="4" id="KW-0269">Exonuclease</keyword>
<comment type="similarity">
    <text evidence="1">Belongs to the oligoribonuclease family.</text>
</comment>
<name>A0A2T9XYT3_9FUNG</name>
<evidence type="ECO:0000256" key="2">
    <source>
        <dbReference type="ARBA" id="ARBA00022722"/>
    </source>
</evidence>
<dbReference type="Gene3D" id="3.30.420.10">
    <property type="entry name" value="Ribonuclease H-like superfamily/Ribonuclease H"/>
    <property type="match status" value="1"/>
</dbReference>
<dbReference type="SMART" id="SM00479">
    <property type="entry name" value="EXOIII"/>
    <property type="match status" value="1"/>
</dbReference>
<dbReference type="InterPro" id="IPR012337">
    <property type="entry name" value="RNaseH-like_sf"/>
</dbReference>
<feature type="domain" description="Exonuclease" evidence="6">
    <location>
        <begin position="65"/>
        <end position="240"/>
    </location>
</feature>
<dbReference type="PANTHER" id="PTHR11046:SF0">
    <property type="entry name" value="OLIGORIBONUCLEASE, MITOCHONDRIAL"/>
    <property type="match status" value="1"/>
</dbReference>
<evidence type="ECO:0000256" key="1">
    <source>
        <dbReference type="ARBA" id="ARBA00009921"/>
    </source>
</evidence>
<dbReference type="CDD" id="cd06135">
    <property type="entry name" value="Orn"/>
    <property type="match status" value="1"/>
</dbReference>
<dbReference type="GO" id="GO:0003676">
    <property type="term" value="F:nucleic acid binding"/>
    <property type="evidence" value="ECO:0007669"/>
    <property type="project" value="InterPro"/>
</dbReference>